<reference evidence="1 2" key="1">
    <citation type="journal article" date="2019" name="Int. J. Syst. Evol. Microbiol.">
        <title>The Global Catalogue of Microorganisms (GCM) 10K type strain sequencing project: providing services to taxonomists for standard genome sequencing and annotation.</title>
        <authorList>
            <consortium name="The Broad Institute Genomics Platform"/>
            <consortium name="The Broad Institute Genome Sequencing Center for Infectious Disease"/>
            <person name="Wu L."/>
            <person name="Ma J."/>
        </authorList>
    </citation>
    <scope>NUCLEOTIDE SEQUENCE [LARGE SCALE GENOMIC DNA]</scope>
    <source>
        <strain evidence="1 2">JCM 15503</strain>
    </source>
</reference>
<dbReference type="InterPro" id="IPR036390">
    <property type="entry name" value="WH_DNA-bd_sf"/>
</dbReference>
<sequence>MKEYKLVAWPDLPAEFRRTAYRRMVSELSQRHVTEPHLQKCSGVSTTEVRNLLQYLQSRELLEDREAEPPKPSRWKVSWPFHIGHSRVS</sequence>
<comment type="caution">
    <text evidence="1">The sequence shown here is derived from an EMBL/GenBank/DDBJ whole genome shotgun (WGS) entry which is preliminary data.</text>
</comment>
<proteinExistence type="predicted"/>
<keyword evidence="2" id="KW-1185">Reference proteome</keyword>
<evidence type="ECO:0000313" key="1">
    <source>
        <dbReference type="EMBL" id="GAA0754341.1"/>
    </source>
</evidence>
<dbReference type="RefSeq" id="WP_141284682.1">
    <property type="nucleotide sequence ID" value="NZ_BAAAEW010000020.1"/>
</dbReference>
<organism evidence="1 2">
    <name type="scientific">Ideonella azotifigens</name>
    <dbReference type="NCBI Taxonomy" id="513160"/>
    <lineage>
        <taxon>Bacteria</taxon>
        <taxon>Pseudomonadati</taxon>
        <taxon>Pseudomonadota</taxon>
        <taxon>Betaproteobacteria</taxon>
        <taxon>Burkholderiales</taxon>
        <taxon>Sphaerotilaceae</taxon>
        <taxon>Ideonella</taxon>
    </lineage>
</organism>
<accession>A0ABN1K4C0</accession>
<dbReference type="EMBL" id="BAAAEW010000020">
    <property type="protein sequence ID" value="GAA0754341.1"/>
    <property type="molecule type" value="Genomic_DNA"/>
</dbReference>
<dbReference type="SUPFAM" id="SSF46785">
    <property type="entry name" value="Winged helix' DNA-binding domain"/>
    <property type="match status" value="1"/>
</dbReference>
<name>A0ABN1K4C0_9BURK</name>
<gene>
    <name evidence="1" type="ORF">GCM10009107_30740</name>
</gene>
<evidence type="ECO:0000313" key="2">
    <source>
        <dbReference type="Proteomes" id="UP001500279"/>
    </source>
</evidence>
<protein>
    <submittedName>
        <fullName evidence="1">Uncharacterized protein</fullName>
    </submittedName>
</protein>
<dbReference type="Proteomes" id="UP001500279">
    <property type="component" value="Unassembled WGS sequence"/>
</dbReference>